<evidence type="ECO:0000313" key="2">
    <source>
        <dbReference type="Proteomes" id="UP000196880"/>
    </source>
</evidence>
<evidence type="ECO:0000313" key="1">
    <source>
        <dbReference type="EMBL" id="OWF65955.1"/>
    </source>
</evidence>
<dbReference type="Proteomes" id="UP000196880">
    <property type="component" value="Unassembled WGS sequence"/>
</dbReference>
<accession>A0A210RY54</accession>
<dbReference type="Gene3D" id="3.60.20.40">
    <property type="match status" value="1"/>
</dbReference>
<dbReference type="GO" id="GO:0016740">
    <property type="term" value="F:transferase activity"/>
    <property type="evidence" value="ECO:0007669"/>
    <property type="project" value="UniProtKB-KW"/>
</dbReference>
<proteinExistence type="predicted"/>
<dbReference type="SUPFAM" id="SSF56235">
    <property type="entry name" value="N-terminal nucleophile aminohydrolases (Ntn hydrolases)"/>
    <property type="match status" value="1"/>
</dbReference>
<dbReference type="EMBL" id="NAIA01000003">
    <property type="protein sequence ID" value="OWF65955.1"/>
    <property type="molecule type" value="Genomic_DNA"/>
</dbReference>
<dbReference type="PRINTS" id="PR01210">
    <property type="entry name" value="GGTRANSPTASE"/>
</dbReference>
<protein>
    <submittedName>
        <fullName evidence="1">Gamma-glutamyltransferase</fullName>
    </submittedName>
</protein>
<dbReference type="InterPro" id="IPR052896">
    <property type="entry name" value="GGT-like_enzyme"/>
</dbReference>
<dbReference type="OrthoDB" id="5297205at2"/>
<dbReference type="Gene3D" id="1.10.246.130">
    <property type="match status" value="1"/>
</dbReference>
<dbReference type="InterPro" id="IPR043138">
    <property type="entry name" value="GGT_lsub"/>
</dbReference>
<sequence length="529" mass="56304">MLISPPFGGGRAPVLARNTVASSQPLATQAGIEALQSGGNAVDAALATAITLTVVEPTMNGLGGDGFAILWDGQKLHGLNASGRAPAAWTPEYFAGKSAMDLIGWNTVTVPGMIAGWVELSKKFGKLPFAQLFKRAIDYAENGFPVSPVIARQWREAIPILKNQPGFTESFLIDGKAPQAGQIWKYPAQAKTLKEIAATEGQSFYKGALAQSMVDFAQASGGCFSMQDFADNKPEWVEPLAFDYGEYTLHEIPPNGSGIAAQIALGILEAANVKQYPANSAQRIHLQVEAMRIAFADAYEYVSDARSMTMPVSSLLDREYLASRAALIDHNKAGIYGPGDPHSGGTVYLCAADESGMMISYIQSNFKGFGSGVVAPGGIALHNRGMSFSLKDGHPNQVAPGKRPFHTILPAFLTKDGKPTMAFGVMGGNMQPQGHIQVVMRFVDEYLNPQACSDAPRWRIDDLGKLTVEAAMPANIVESLKSMGHEVTVMPANSLDFGSAQAIAKISDESDSAYIAGSDHRRDGLAAGF</sequence>
<dbReference type="PANTHER" id="PTHR43881">
    <property type="entry name" value="GAMMA-GLUTAMYLTRANSPEPTIDASE (AFU_ORTHOLOGUE AFUA_4G13580)"/>
    <property type="match status" value="1"/>
</dbReference>
<gene>
    <name evidence="1" type="ORF">B6A14_09390</name>
</gene>
<dbReference type="InterPro" id="IPR043137">
    <property type="entry name" value="GGT_ssub_C"/>
</dbReference>
<dbReference type="RefSeq" id="WP_087910189.1">
    <property type="nucleotide sequence ID" value="NZ_NAIA01000003.1"/>
</dbReference>
<organism evidence="1 2">
    <name type="scientific">Polynucleobacter hirudinilacicola</name>
    <dbReference type="NCBI Taxonomy" id="1743166"/>
    <lineage>
        <taxon>Bacteria</taxon>
        <taxon>Pseudomonadati</taxon>
        <taxon>Pseudomonadota</taxon>
        <taxon>Betaproteobacteria</taxon>
        <taxon>Burkholderiales</taxon>
        <taxon>Burkholderiaceae</taxon>
        <taxon>Polynucleobacter</taxon>
    </lineage>
</organism>
<keyword evidence="1" id="KW-0808">Transferase</keyword>
<dbReference type="PANTHER" id="PTHR43881:SF1">
    <property type="entry name" value="GAMMA-GLUTAMYLTRANSPEPTIDASE (AFU_ORTHOLOGUE AFUA_4G13580)"/>
    <property type="match status" value="1"/>
</dbReference>
<reference evidence="1 2" key="1">
    <citation type="submission" date="2017-03" db="EMBL/GenBank/DDBJ databases">
        <title>New species Polynucleobacter sp. MWH-EgelM1-30-B4.</title>
        <authorList>
            <person name="Hahn M.W."/>
        </authorList>
    </citation>
    <scope>NUCLEOTIDE SEQUENCE [LARGE SCALE GENOMIC DNA]</scope>
    <source>
        <strain evidence="1 2">MWH-EgelM1-30-B4</strain>
    </source>
</reference>
<comment type="caution">
    <text evidence="1">The sequence shown here is derived from an EMBL/GenBank/DDBJ whole genome shotgun (WGS) entry which is preliminary data.</text>
</comment>
<keyword evidence="2" id="KW-1185">Reference proteome</keyword>
<dbReference type="Pfam" id="PF01019">
    <property type="entry name" value="G_glu_transpept"/>
    <property type="match status" value="1"/>
</dbReference>
<dbReference type="InterPro" id="IPR029055">
    <property type="entry name" value="Ntn_hydrolases_N"/>
</dbReference>
<name>A0A210RY54_9BURK</name>
<dbReference type="AlphaFoldDB" id="A0A210RY54"/>